<dbReference type="EMBL" id="MU005580">
    <property type="protein sequence ID" value="KAF2684897.1"/>
    <property type="molecule type" value="Genomic_DNA"/>
</dbReference>
<reference evidence="3" key="1">
    <citation type="journal article" date="2020" name="Stud. Mycol.">
        <title>101 Dothideomycetes genomes: a test case for predicting lifestyles and emergence of pathogens.</title>
        <authorList>
            <person name="Haridas S."/>
            <person name="Albert R."/>
            <person name="Binder M."/>
            <person name="Bloem J."/>
            <person name="Labutti K."/>
            <person name="Salamov A."/>
            <person name="Andreopoulos B."/>
            <person name="Baker S."/>
            <person name="Barry K."/>
            <person name="Bills G."/>
            <person name="Bluhm B."/>
            <person name="Cannon C."/>
            <person name="Castanera R."/>
            <person name="Culley D."/>
            <person name="Daum C."/>
            <person name="Ezra D."/>
            <person name="Gonzalez J."/>
            <person name="Henrissat B."/>
            <person name="Kuo A."/>
            <person name="Liang C."/>
            <person name="Lipzen A."/>
            <person name="Lutzoni F."/>
            <person name="Magnuson J."/>
            <person name="Mondo S."/>
            <person name="Nolan M."/>
            <person name="Ohm R."/>
            <person name="Pangilinan J."/>
            <person name="Park H.-J."/>
            <person name="Ramirez L."/>
            <person name="Alfaro M."/>
            <person name="Sun H."/>
            <person name="Tritt A."/>
            <person name="Yoshinaga Y."/>
            <person name="Zwiers L.-H."/>
            <person name="Turgeon B."/>
            <person name="Goodwin S."/>
            <person name="Spatafora J."/>
            <person name="Crous P."/>
            <person name="Grigoriev I."/>
        </authorList>
    </citation>
    <scope>NUCLEOTIDE SEQUENCE</scope>
    <source>
        <strain evidence="3">CBS 122367</strain>
    </source>
</reference>
<name>A0A6G1J2Z6_9PLEO</name>
<dbReference type="InterPro" id="IPR036864">
    <property type="entry name" value="Zn2-C6_fun-type_DNA-bd_sf"/>
</dbReference>
<dbReference type="InterPro" id="IPR053157">
    <property type="entry name" value="Sterol_Uptake_Regulator"/>
</dbReference>
<organism evidence="3 4">
    <name type="scientific">Lentithecium fluviatile CBS 122367</name>
    <dbReference type="NCBI Taxonomy" id="1168545"/>
    <lineage>
        <taxon>Eukaryota</taxon>
        <taxon>Fungi</taxon>
        <taxon>Dikarya</taxon>
        <taxon>Ascomycota</taxon>
        <taxon>Pezizomycotina</taxon>
        <taxon>Dothideomycetes</taxon>
        <taxon>Pleosporomycetidae</taxon>
        <taxon>Pleosporales</taxon>
        <taxon>Massarineae</taxon>
        <taxon>Lentitheciaceae</taxon>
        <taxon>Lentithecium</taxon>
    </lineage>
</organism>
<dbReference type="GO" id="GO:0001228">
    <property type="term" value="F:DNA-binding transcription activator activity, RNA polymerase II-specific"/>
    <property type="evidence" value="ECO:0007669"/>
    <property type="project" value="TreeGrafter"/>
</dbReference>
<sequence>MNASMHAFRIRPALLPESSSSVTLESVPTEVSHARRAHTKSRRGCDYCKLRRKKCDERKPICTLCGNKGVECVYNKNKLPRQSNRDTAVSNTPTVQLCLWPGPRAPAVLTSNTSEVAYTKYDLYLIDHFVKRAAQYFELPEMSGIYSVKALNLAKQYPYLMHAMIALAACHLQHVGIDAGCYRLPEAFHCQMATRGLRNAVVSIKGVMQSDAVLTTSMLLNSITFCAADYREDEASANGEPRWEWLRIQIGITDLLYRTKPFHPESMWLPMFISQHQLRITELPQNDLDIRLAAFCNITFNSTGQNNRYFEFWEQLAPVLTRTPGIQYIRWYINAVGGIDHLFIGLLEKRDTRALLLFAHWAGMMCCIRTWWSDRRVRTACLKVCQILNTVLVGRDRELLVRPAEACGFAL</sequence>
<dbReference type="PROSITE" id="PS50048">
    <property type="entry name" value="ZN2_CY6_FUNGAL_2"/>
    <property type="match status" value="1"/>
</dbReference>
<dbReference type="AlphaFoldDB" id="A0A6G1J2Z6"/>
<evidence type="ECO:0000256" key="1">
    <source>
        <dbReference type="ARBA" id="ARBA00023242"/>
    </source>
</evidence>
<dbReference type="InterPro" id="IPR001138">
    <property type="entry name" value="Zn2Cys6_DnaBD"/>
</dbReference>
<dbReference type="PANTHER" id="PTHR47784">
    <property type="entry name" value="STEROL UPTAKE CONTROL PROTEIN 2"/>
    <property type="match status" value="1"/>
</dbReference>
<dbReference type="PANTHER" id="PTHR47784:SF9">
    <property type="entry name" value="ZN(II)2CYS6 TRANSCRIPTION FACTOR (EUROFUNG)"/>
    <property type="match status" value="1"/>
</dbReference>
<evidence type="ECO:0000259" key="2">
    <source>
        <dbReference type="PROSITE" id="PS50048"/>
    </source>
</evidence>
<dbReference type="SUPFAM" id="SSF57701">
    <property type="entry name" value="Zn2/Cys6 DNA-binding domain"/>
    <property type="match status" value="1"/>
</dbReference>
<dbReference type="CDD" id="cd00067">
    <property type="entry name" value="GAL4"/>
    <property type="match status" value="1"/>
</dbReference>
<keyword evidence="1" id="KW-0539">Nucleus</keyword>
<gene>
    <name evidence="3" type="ORF">K458DRAFT_487150</name>
</gene>
<feature type="domain" description="Zn(2)-C6 fungal-type" evidence="2">
    <location>
        <begin position="44"/>
        <end position="74"/>
    </location>
</feature>
<accession>A0A6G1J2Z6</accession>
<dbReference type="PROSITE" id="PS00463">
    <property type="entry name" value="ZN2_CY6_FUNGAL_1"/>
    <property type="match status" value="1"/>
</dbReference>
<dbReference type="OrthoDB" id="416217at2759"/>
<proteinExistence type="predicted"/>
<protein>
    <recommendedName>
        <fullName evidence="2">Zn(2)-C6 fungal-type domain-containing protein</fullName>
    </recommendedName>
</protein>
<dbReference type="Pfam" id="PF00172">
    <property type="entry name" value="Zn_clus"/>
    <property type="match status" value="1"/>
</dbReference>
<dbReference type="Proteomes" id="UP000799291">
    <property type="component" value="Unassembled WGS sequence"/>
</dbReference>
<dbReference type="GO" id="GO:0008270">
    <property type="term" value="F:zinc ion binding"/>
    <property type="evidence" value="ECO:0007669"/>
    <property type="project" value="InterPro"/>
</dbReference>
<evidence type="ECO:0000313" key="3">
    <source>
        <dbReference type="EMBL" id="KAF2684897.1"/>
    </source>
</evidence>
<dbReference type="Pfam" id="PF11951">
    <property type="entry name" value="Fungal_trans_2"/>
    <property type="match status" value="1"/>
</dbReference>
<keyword evidence="4" id="KW-1185">Reference proteome</keyword>
<dbReference type="SMART" id="SM00066">
    <property type="entry name" value="GAL4"/>
    <property type="match status" value="1"/>
</dbReference>
<evidence type="ECO:0000313" key="4">
    <source>
        <dbReference type="Proteomes" id="UP000799291"/>
    </source>
</evidence>
<dbReference type="Gene3D" id="4.10.240.10">
    <property type="entry name" value="Zn(2)-C6 fungal-type DNA-binding domain"/>
    <property type="match status" value="1"/>
</dbReference>
<dbReference type="InterPro" id="IPR021858">
    <property type="entry name" value="Fun_TF"/>
</dbReference>